<keyword evidence="5" id="KW-1185">Reference proteome</keyword>
<evidence type="ECO:0000256" key="3">
    <source>
        <dbReference type="HAMAP-Rule" id="MF_00649"/>
    </source>
</evidence>
<protein>
    <recommendedName>
        <fullName evidence="3">DNA gyrase inhibitor YacG</fullName>
    </recommendedName>
</protein>
<feature type="binding site" evidence="3">
    <location>
        <position position="29"/>
    </location>
    <ligand>
        <name>Zn(2+)</name>
        <dbReference type="ChEBI" id="CHEBI:29105"/>
    </ligand>
</feature>
<comment type="caution">
    <text evidence="4">The sequence shown here is derived from an EMBL/GenBank/DDBJ whole genome shotgun (WGS) entry which is preliminary data.</text>
</comment>
<feature type="binding site" evidence="3">
    <location>
        <position position="10"/>
    </location>
    <ligand>
        <name>Zn(2+)</name>
        <dbReference type="ChEBI" id="CHEBI:29105"/>
    </ligand>
</feature>
<dbReference type="HAMAP" id="MF_00649">
    <property type="entry name" value="DNA_gyrase_inhibitor_YacG"/>
    <property type="match status" value="1"/>
</dbReference>
<gene>
    <name evidence="3" type="primary">yacG</name>
    <name evidence="4" type="ORF">QE380_002536</name>
</gene>
<dbReference type="InterPro" id="IPR005584">
    <property type="entry name" value="DNA_gyrase_inhibitor_YacG"/>
</dbReference>
<name>A0ABU0UYJ0_ACIBI</name>
<keyword evidence="1 3" id="KW-0479">Metal-binding</keyword>
<reference evidence="4 5" key="1">
    <citation type="submission" date="2023-07" db="EMBL/GenBank/DDBJ databases">
        <title>Functional and genomic diversity of the sorghum phyllosphere microbiome.</title>
        <authorList>
            <person name="Shade A."/>
        </authorList>
    </citation>
    <scope>NUCLEOTIDE SEQUENCE [LARGE SCALE GENOMIC DNA]</scope>
    <source>
        <strain evidence="4 5">SORGH_AS_0887</strain>
    </source>
</reference>
<dbReference type="SUPFAM" id="SSF57716">
    <property type="entry name" value="Glucocorticoid receptor-like (DNA-binding domain)"/>
    <property type="match status" value="1"/>
</dbReference>
<keyword evidence="2 3" id="KW-0862">Zinc</keyword>
<comment type="cofactor">
    <cofactor evidence="3">
        <name>Zn(2+)</name>
        <dbReference type="ChEBI" id="CHEBI:29105"/>
    </cofactor>
    <text evidence="3">Binds 1 zinc ion.</text>
</comment>
<dbReference type="EMBL" id="JAUTBK010000002">
    <property type="protein sequence ID" value="MDQ1209613.1"/>
    <property type="molecule type" value="Genomic_DNA"/>
</dbReference>
<feature type="binding site" evidence="3">
    <location>
        <position position="25"/>
    </location>
    <ligand>
        <name>Zn(2+)</name>
        <dbReference type="ChEBI" id="CHEBI:29105"/>
    </ligand>
</feature>
<comment type="similarity">
    <text evidence="3">Belongs to the DNA gyrase inhibitor YacG family.</text>
</comment>
<dbReference type="Pfam" id="PF03884">
    <property type="entry name" value="YacG"/>
    <property type="match status" value="1"/>
</dbReference>
<evidence type="ECO:0000313" key="5">
    <source>
        <dbReference type="Proteomes" id="UP001233360"/>
    </source>
</evidence>
<proteinExistence type="inferred from homology"/>
<evidence type="ECO:0000256" key="1">
    <source>
        <dbReference type="ARBA" id="ARBA00022723"/>
    </source>
</evidence>
<dbReference type="Proteomes" id="UP001233360">
    <property type="component" value="Unassembled WGS sequence"/>
</dbReference>
<dbReference type="Gene3D" id="3.30.50.10">
    <property type="entry name" value="Erythroid Transcription Factor GATA-1, subunit A"/>
    <property type="match status" value="1"/>
</dbReference>
<comment type="function">
    <text evidence="3">Inhibits all the catalytic activities of DNA gyrase by preventing its interaction with DNA. Acts by binding directly to the C-terminal domain of GyrB, which probably disrupts DNA binding by the gyrase.</text>
</comment>
<dbReference type="RefSeq" id="WP_120429012.1">
    <property type="nucleotide sequence ID" value="NZ_JAUTBK010000002.1"/>
</dbReference>
<dbReference type="PANTHER" id="PTHR36150">
    <property type="entry name" value="DNA GYRASE INHIBITOR YACG"/>
    <property type="match status" value="1"/>
</dbReference>
<organism evidence="4 5">
    <name type="scientific">Acinetobacter baylyi</name>
    <dbReference type="NCBI Taxonomy" id="202950"/>
    <lineage>
        <taxon>Bacteria</taxon>
        <taxon>Pseudomonadati</taxon>
        <taxon>Pseudomonadota</taxon>
        <taxon>Gammaproteobacteria</taxon>
        <taxon>Moraxellales</taxon>
        <taxon>Moraxellaceae</taxon>
        <taxon>Acinetobacter</taxon>
    </lineage>
</organism>
<comment type="subunit">
    <text evidence="3">Interacts with GyrB.</text>
</comment>
<dbReference type="InterPro" id="IPR013088">
    <property type="entry name" value="Znf_NHR/GATA"/>
</dbReference>
<dbReference type="PANTHER" id="PTHR36150:SF1">
    <property type="entry name" value="DNA GYRASE INHIBITOR YACG"/>
    <property type="match status" value="1"/>
</dbReference>
<evidence type="ECO:0000313" key="4">
    <source>
        <dbReference type="EMBL" id="MDQ1209613.1"/>
    </source>
</evidence>
<accession>A0ABU0UYJ0</accession>
<sequence>MPRTFPCPRCAQPSVWEGNESRPFCSERCKLIDLGAWASEEYKLKTQDAPTSGKGQHSDDYED</sequence>
<evidence type="ECO:0000256" key="2">
    <source>
        <dbReference type="ARBA" id="ARBA00022833"/>
    </source>
</evidence>
<feature type="binding site" evidence="3">
    <location>
        <position position="7"/>
    </location>
    <ligand>
        <name>Zn(2+)</name>
        <dbReference type="ChEBI" id="CHEBI:29105"/>
    </ligand>
</feature>